<proteinExistence type="inferred from homology"/>
<evidence type="ECO:0000256" key="3">
    <source>
        <dbReference type="ARBA" id="ARBA00022801"/>
    </source>
</evidence>
<dbReference type="SUPFAM" id="SSF52279">
    <property type="entry name" value="Beta-D-glucan exohydrolase, C-terminal domain"/>
    <property type="match status" value="1"/>
</dbReference>
<comment type="caution">
    <text evidence="5">The sequence shown here is derived from an EMBL/GenBank/DDBJ whole genome shotgun (WGS) entry which is preliminary data.</text>
</comment>
<reference evidence="6" key="1">
    <citation type="journal article" date="2019" name="Int. J. Syst. Evol. Microbiol.">
        <title>The Global Catalogue of Microorganisms (GCM) 10K type strain sequencing project: providing services to taxonomists for standard genome sequencing and annotation.</title>
        <authorList>
            <consortium name="The Broad Institute Genomics Platform"/>
            <consortium name="The Broad Institute Genome Sequencing Center for Infectious Disease"/>
            <person name="Wu L."/>
            <person name="Ma J."/>
        </authorList>
    </citation>
    <scope>NUCLEOTIDE SEQUENCE [LARGE SCALE GENOMIC DNA]</scope>
    <source>
        <strain evidence="6">JCM 13584</strain>
    </source>
</reference>
<dbReference type="Gene3D" id="2.60.40.10">
    <property type="entry name" value="Immunoglobulins"/>
    <property type="match status" value="1"/>
</dbReference>
<dbReference type="InterPro" id="IPR001764">
    <property type="entry name" value="Glyco_hydro_3_N"/>
</dbReference>
<dbReference type="RefSeq" id="WP_157415361.1">
    <property type="nucleotide sequence ID" value="NZ_BAAAMK010000008.1"/>
</dbReference>
<dbReference type="Gene3D" id="3.40.50.1700">
    <property type="entry name" value="Glycoside hydrolase family 3 C-terminal domain"/>
    <property type="match status" value="1"/>
</dbReference>
<dbReference type="InterPro" id="IPR044993">
    <property type="entry name" value="BXL"/>
</dbReference>
<dbReference type="Pfam" id="PF14310">
    <property type="entry name" value="Fn3-like"/>
    <property type="match status" value="1"/>
</dbReference>
<dbReference type="SMART" id="SM01217">
    <property type="entry name" value="Fn3_like"/>
    <property type="match status" value="1"/>
</dbReference>
<dbReference type="Pfam" id="PF00933">
    <property type="entry name" value="Glyco_hydro_3"/>
    <property type="match status" value="1"/>
</dbReference>
<keyword evidence="6" id="KW-1185">Reference proteome</keyword>
<evidence type="ECO:0000256" key="2">
    <source>
        <dbReference type="ARBA" id="ARBA00022729"/>
    </source>
</evidence>
<name>A0ABP5CC13_9MICO</name>
<sequence>MSAHEQTTTATDAAGLAPWHDVTRPIGERVEALIAELALEEKIAQLYGVWVGASAEGLDVAPNQHEMSGDVDLDELLPKGLGQLTRPFGTAPVDPGLGALSLARTQRRIVAESRLGIPALAHEECLAGFATWGATAYPVPLSWAATFDPDLVERMSRRIGDDLRRVGVHQGLAPVLDVVRDARWGRVEETMGEDPFLVGTIGAAYVRGIESAGVVATLKHFVGYSASKAGRNLAPVSVGPRELADVLLPPFETVLREGRPRSVMNAYTDLDGVPTAADAALLTDLLRDTWGFAGTVVADYFSVAFLQTLHGTAGSLADAAAAALVAGIDVELPTVHAFGAPLVQAVADGRLDEAVLDRALRRVLAQKAELGLLDPDWDATPEALAGLADDPEAVRGAIDLDPPANRALAAEVAERAVVLLRNDGTLPLVGDGRTSPGRTPPARTPPARIAVIGPTGDDRFAVLGCYAFPTHVGVHHPDSGDGIELPTLVASLRAEFPDAVVEFTAGTSISGGETDGFAAAAATASAADLVVLALGDRAGLFGRGTSGEGCDAETLALPGAQAGLLEAVLDAGTPTIVTLLAGRPYTLGTAPERAAGIVAAFFAGEEGTRAIAGVMSGRVAPSGRLPVSVPRSAGVHPSTYLASRLARSNTVSSIDPTPRYPFGHGLTYTAFEWTDLVGDAPTVGIGGEVVVSLRVRNSGERTGVEVVQLYLHDPVASVVQPVQRLIGFARVELGAGDAADIRFAVPTDLASFTGRDGVRIVEPGALVLSAGRSSDDLASAHEVQLTGAVQVVDHTRRLRLEVEISVGVVEVAGAGASAGAGAVG</sequence>
<dbReference type="PANTHER" id="PTHR42721:SF3">
    <property type="entry name" value="BETA-D-XYLOSIDASE 5-RELATED"/>
    <property type="match status" value="1"/>
</dbReference>
<protein>
    <submittedName>
        <fullName evidence="5">Glycoside hydrolase family 3 N-terminal domain-containing protein</fullName>
    </submittedName>
</protein>
<dbReference type="InterPro" id="IPR017853">
    <property type="entry name" value="GH"/>
</dbReference>
<dbReference type="Proteomes" id="UP001499954">
    <property type="component" value="Unassembled WGS sequence"/>
</dbReference>
<evidence type="ECO:0000313" key="5">
    <source>
        <dbReference type="EMBL" id="GAA1961467.1"/>
    </source>
</evidence>
<dbReference type="PRINTS" id="PR00133">
    <property type="entry name" value="GLHYDRLASE3"/>
</dbReference>
<dbReference type="InterPro" id="IPR013783">
    <property type="entry name" value="Ig-like_fold"/>
</dbReference>
<dbReference type="Pfam" id="PF01915">
    <property type="entry name" value="Glyco_hydro_3_C"/>
    <property type="match status" value="1"/>
</dbReference>
<dbReference type="InterPro" id="IPR036881">
    <property type="entry name" value="Glyco_hydro_3_C_sf"/>
</dbReference>
<dbReference type="InterPro" id="IPR036962">
    <property type="entry name" value="Glyco_hydro_3_N_sf"/>
</dbReference>
<evidence type="ECO:0000256" key="1">
    <source>
        <dbReference type="ARBA" id="ARBA00005336"/>
    </source>
</evidence>
<dbReference type="InterPro" id="IPR002772">
    <property type="entry name" value="Glyco_hydro_3_C"/>
</dbReference>
<evidence type="ECO:0000259" key="4">
    <source>
        <dbReference type="SMART" id="SM01217"/>
    </source>
</evidence>
<dbReference type="Gene3D" id="3.20.20.300">
    <property type="entry name" value="Glycoside hydrolase, family 3, N-terminal domain"/>
    <property type="match status" value="1"/>
</dbReference>
<keyword evidence="2" id="KW-0732">Signal</keyword>
<keyword evidence="3 5" id="KW-0378">Hydrolase</keyword>
<feature type="domain" description="Fibronectin type III-like" evidence="4">
    <location>
        <begin position="705"/>
        <end position="774"/>
    </location>
</feature>
<dbReference type="GO" id="GO:0016787">
    <property type="term" value="F:hydrolase activity"/>
    <property type="evidence" value="ECO:0007669"/>
    <property type="project" value="UniProtKB-KW"/>
</dbReference>
<dbReference type="SUPFAM" id="SSF51445">
    <property type="entry name" value="(Trans)glycosidases"/>
    <property type="match status" value="1"/>
</dbReference>
<comment type="similarity">
    <text evidence="1">Belongs to the glycosyl hydrolase 3 family.</text>
</comment>
<evidence type="ECO:0000313" key="6">
    <source>
        <dbReference type="Proteomes" id="UP001499954"/>
    </source>
</evidence>
<accession>A0ABP5CC13</accession>
<dbReference type="InterPro" id="IPR026891">
    <property type="entry name" value="Fn3-like"/>
</dbReference>
<dbReference type="EMBL" id="BAAAMK010000008">
    <property type="protein sequence ID" value="GAA1961467.1"/>
    <property type="molecule type" value="Genomic_DNA"/>
</dbReference>
<organism evidence="5 6">
    <name type="scientific">Agromyces allii</name>
    <dbReference type="NCBI Taxonomy" id="393607"/>
    <lineage>
        <taxon>Bacteria</taxon>
        <taxon>Bacillati</taxon>
        <taxon>Actinomycetota</taxon>
        <taxon>Actinomycetes</taxon>
        <taxon>Micrococcales</taxon>
        <taxon>Microbacteriaceae</taxon>
        <taxon>Agromyces</taxon>
    </lineage>
</organism>
<dbReference type="PANTHER" id="PTHR42721">
    <property type="entry name" value="SUGAR HYDROLASE-RELATED"/>
    <property type="match status" value="1"/>
</dbReference>
<gene>
    <name evidence="5" type="ORF">GCM10009717_30260</name>
</gene>